<proteinExistence type="predicted"/>
<name>A0AAD3NIF6_LATJO</name>
<keyword evidence="2" id="KW-1185">Reference proteome</keyword>
<protein>
    <submittedName>
        <fullName evidence="1">A disintegrin and metalloproteinase with thrombospondin motifs 1</fullName>
    </submittedName>
</protein>
<keyword evidence="1" id="KW-0378">Hydrolase</keyword>
<evidence type="ECO:0000313" key="1">
    <source>
        <dbReference type="EMBL" id="GLD72472.1"/>
    </source>
</evidence>
<dbReference type="AlphaFoldDB" id="A0AAD3NIF6"/>
<sequence length="157" mass="16711">MLVADQSMAEFPPCGLKPCLPQNPILGCGPPLYRHPSIHNSISLAWRWPTWYATLGTMTPLYSSPELLCSGSIGALGSHMMASPPAGPAALVPCSRSGHHISRTTARGQCLLDNPVKPQPPQPCRAVYSRPSVPADAGGDSQHCRTYKHHVAAVIAL</sequence>
<keyword evidence="1" id="KW-0482">Metalloprotease</keyword>
<gene>
    <name evidence="1" type="ORF">AKAME5_002379700</name>
</gene>
<accession>A0AAD3NIF6</accession>
<organism evidence="1 2">
    <name type="scientific">Lates japonicus</name>
    <name type="common">Japanese lates</name>
    <dbReference type="NCBI Taxonomy" id="270547"/>
    <lineage>
        <taxon>Eukaryota</taxon>
        <taxon>Metazoa</taxon>
        <taxon>Chordata</taxon>
        <taxon>Craniata</taxon>
        <taxon>Vertebrata</taxon>
        <taxon>Euteleostomi</taxon>
        <taxon>Actinopterygii</taxon>
        <taxon>Neopterygii</taxon>
        <taxon>Teleostei</taxon>
        <taxon>Neoteleostei</taxon>
        <taxon>Acanthomorphata</taxon>
        <taxon>Carangaria</taxon>
        <taxon>Carangaria incertae sedis</taxon>
        <taxon>Centropomidae</taxon>
        <taxon>Lates</taxon>
    </lineage>
</organism>
<keyword evidence="1" id="KW-0645">Protease</keyword>
<evidence type="ECO:0000313" key="2">
    <source>
        <dbReference type="Proteomes" id="UP001279410"/>
    </source>
</evidence>
<comment type="caution">
    <text evidence="1">The sequence shown here is derived from an EMBL/GenBank/DDBJ whole genome shotgun (WGS) entry which is preliminary data.</text>
</comment>
<reference evidence="1" key="1">
    <citation type="submission" date="2022-08" db="EMBL/GenBank/DDBJ databases">
        <title>Genome sequencing of akame (Lates japonicus).</title>
        <authorList>
            <person name="Hashiguchi Y."/>
            <person name="Takahashi H."/>
        </authorList>
    </citation>
    <scope>NUCLEOTIDE SEQUENCE</scope>
    <source>
        <strain evidence="1">Kochi</strain>
    </source>
</reference>
<dbReference type="EMBL" id="BRZM01001057">
    <property type="protein sequence ID" value="GLD72472.1"/>
    <property type="molecule type" value="Genomic_DNA"/>
</dbReference>
<dbReference type="Proteomes" id="UP001279410">
    <property type="component" value="Unassembled WGS sequence"/>
</dbReference>
<dbReference type="GO" id="GO:0008237">
    <property type="term" value="F:metallopeptidase activity"/>
    <property type="evidence" value="ECO:0007669"/>
    <property type="project" value="UniProtKB-KW"/>
</dbReference>